<keyword evidence="1" id="KW-0732">Signal</keyword>
<protein>
    <submittedName>
        <fullName evidence="2">Uncharacterized protein</fullName>
    </submittedName>
</protein>
<dbReference type="PROSITE" id="PS51257">
    <property type="entry name" value="PROKAR_LIPOPROTEIN"/>
    <property type="match status" value="1"/>
</dbReference>
<dbReference type="AlphaFoldDB" id="A0A1T5F2R7"/>
<keyword evidence="3" id="KW-1185">Reference proteome</keyword>
<evidence type="ECO:0000256" key="1">
    <source>
        <dbReference type="SAM" id="SignalP"/>
    </source>
</evidence>
<evidence type="ECO:0000313" key="3">
    <source>
        <dbReference type="Proteomes" id="UP000190852"/>
    </source>
</evidence>
<feature type="chain" id="PRO_5013341287" evidence="1">
    <location>
        <begin position="20"/>
        <end position="140"/>
    </location>
</feature>
<dbReference type="EMBL" id="FUYQ01000038">
    <property type="protein sequence ID" value="SKB90504.1"/>
    <property type="molecule type" value="Genomic_DNA"/>
</dbReference>
<feature type="signal peptide" evidence="1">
    <location>
        <begin position="1"/>
        <end position="19"/>
    </location>
</feature>
<dbReference type="Proteomes" id="UP000190852">
    <property type="component" value="Unassembled WGS sequence"/>
</dbReference>
<dbReference type="RefSeq" id="WP_079684629.1">
    <property type="nucleotide sequence ID" value="NZ_FUYQ01000038.1"/>
</dbReference>
<gene>
    <name evidence="2" type="ORF">SAMN05660349_03281</name>
</gene>
<reference evidence="3" key="1">
    <citation type="submission" date="2017-02" db="EMBL/GenBank/DDBJ databases">
        <authorList>
            <person name="Varghese N."/>
            <person name="Submissions S."/>
        </authorList>
    </citation>
    <scope>NUCLEOTIDE SEQUENCE [LARGE SCALE GENOMIC DNA]</scope>
    <source>
        <strain evidence="3">DSM 24967</strain>
    </source>
</reference>
<evidence type="ECO:0000313" key="2">
    <source>
        <dbReference type="EMBL" id="SKB90504.1"/>
    </source>
</evidence>
<sequence length="140" mass="16356">MKKYIFFIALMVFSCSANSQNMVYRCFEIDFQDFFKNDTVSLSVNHHQVFKNEILNSDFSTGITNVRVRVCFHKKRGLIVYESKSFEIDNLSQPIVLKVHINGVLNEYKINLKQGEYIGLSMKRSGGLNIYQSKMPFEYE</sequence>
<accession>A0A1T5F2R7</accession>
<organism evidence="2 3">
    <name type="scientific">Parabacteroides chartae</name>
    <dbReference type="NCBI Taxonomy" id="1037355"/>
    <lineage>
        <taxon>Bacteria</taxon>
        <taxon>Pseudomonadati</taxon>
        <taxon>Bacteroidota</taxon>
        <taxon>Bacteroidia</taxon>
        <taxon>Bacteroidales</taxon>
        <taxon>Tannerellaceae</taxon>
        <taxon>Parabacteroides</taxon>
    </lineage>
</organism>
<proteinExistence type="predicted"/>
<name>A0A1T5F2R7_9BACT</name>